<feature type="domain" description="HAT C-terminal dimerisation" evidence="1">
    <location>
        <begin position="30"/>
        <end position="83"/>
    </location>
</feature>
<dbReference type="OMA" id="WQHWIRS"/>
<name>E9IRL7_SOLIN</name>
<dbReference type="GO" id="GO:0046983">
    <property type="term" value="F:protein dimerization activity"/>
    <property type="evidence" value="ECO:0007669"/>
    <property type="project" value="InterPro"/>
</dbReference>
<dbReference type="Pfam" id="PF05699">
    <property type="entry name" value="Dimer_Tnp_hAT"/>
    <property type="match status" value="1"/>
</dbReference>
<gene>
    <name evidence="2" type="ORF">SINV_06740</name>
</gene>
<sequence>MFLTKFPDNFKELSPDMFWLSIKQCKDHCDCNEFNELCDFALNALLLPHSSAACERVFSRMNSIKTKSRNTLLLSTTKSLLLASQCVSKADGCGKFDATKEMLNCMRKSTMYLDIWQSIIKT</sequence>
<dbReference type="SUPFAM" id="SSF53098">
    <property type="entry name" value="Ribonuclease H-like"/>
    <property type="match status" value="1"/>
</dbReference>
<proteinExistence type="predicted"/>
<dbReference type="HOGENOM" id="CLU_2031898_0_0_1"/>
<organism>
    <name type="scientific">Solenopsis invicta</name>
    <name type="common">Red imported fire ant</name>
    <name type="synonym">Solenopsis wagneri</name>
    <dbReference type="NCBI Taxonomy" id="13686"/>
    <lineage>
        <taxon>Eukaryota</taxon>
        <taxon>Metazoa</taxon>
        <taxon>Ecdysozoa</taxon>
        <taxon>Arthropoda</taxon>
        <taxon>Hexapoda</taxon>
        <taxon>Insecta</taxon>
        <taxon>Pterygota</taxon>
        <taxon>Neoptera</taxon>
        <taxon>Endopterygota</taxon>
        <taxon>Hymenoptera</taxon>
        <taxon>Apocrita</taxon>
        <taxon>Aculeata</taxon>
        <taxon>Formicoidea</taxon>
        <taxon>Formicidae</taxon>
        <taxon>Myrmicinae</taxon>
        <taxon>Solenopsis</taxon>
    </lineage>
</organism>
<dbReference type="InterPro" id="IPR012337">
    <property type="entry name" value="RNaseH-like_sf"/>
</dbReference>
<reference evidence="2" key="1">
    <citation type="journal article" date="2011" name="Proc. Natl. Acad. Sci. U.S.A.">
        <title>The genome of the fire ant Solenopsis invicta.</title>
        <authorList>
            <person name="Wurm Y."/>
            <person name="Wang J."/>
            <person name="Riba-Grognuz O."/>
            <person name="Corona M."/>
            <person name="Nygaard S."/>
            <person name="Hunt B.G."/>
            <person name="Ingram K.K."/>
            <person name="Falquet L."/>
            <person name="Nipitwattanaphon M."/>
            <person name="Gotzek D."/>
            <person name="Dijkstra M.B."/>
            <person name="Oettler J."/>
            <person name="Comtesse F."/>
            <person name="Shih C.J."/>
            <person name="Wu W.J."/>
            <person name="Yang C.C."/>
            <person name="Thomas J."/>
            <person name="Beaudoing E."/>
            <person name="Pradervand S."/>
            <person name="Flegel V."/>
            <person name="Cook E.D."/>
            <person name="Fabbretti R."/>
            <person name="Stockinger H."/>
            <person name="Long L."/>
            <person name="Farmerie W.G."/>
            <person name="Oakey J."/>
            <person name="Boomsma J.J."/>
            <person name="Pamilo P."/>
            <person name="Yi S.V."/>
            <person name="Heinze J."/>
            <person name="Goodisman M.A."/>
            <person name="Farinelli L."/>
            <person name="Harshman K."/>
            <person name="Hulo N."/>
            <person name="Cerutti L."/>
            <person name="Xenarios I."/>
            <person name="Shoemaker D."/>
            <person name="Keller L."/>
        </authorList>
    </citation>
    <scope>NUCLEOTIDE SEQUENCE [LARGE SCALE GENOMIC DNA]</scope>
</reference>
<dbReference type="InterPro" id="IPR008906">
    <property type="entry name" value="HATC_C_dom"/>
</dbReference>
<feature type="non-terminal residue" evidence="2">
    <location>
        <position position="122"/>
    </location>
</feature>
<protein>
    <recommendedName>
        <fullName evidence="1">HAT C-terminal dimerisation domain-containing protein</fullName>
    </recommendedName>
</protein>
<evidence type="ECO:0000313" key="2">
    <source>
        <dbReference type="EMBL" id="EFZ16786.1"/>
    </source>
</evidence>
<accession>E9IRL7</accession>
<evidence type="ECO:0000259" key="1">
    <source>
        <dbReference type="Pfam" id="PF05699"/>
    </source>
</evidence>
<dbReference type="AlphaFoldDB" id="E9IRL7"/>
<dbReference type="EMBL" id="GL765202">
    <property type="protein sequence ID" value="EFZ16786.1"/>
    <property type="molecule type" value="Genomic_DNA"/>
</dbReference>